<proteinExistence type="predicted"/>
<keyword evidence="1" id="KW-1133">Transmembrane helix</keyword>
<name>A0A926EJ47_9FIRM</name>
<dbReference type="Proteomes" id="UP000655830">
    <property type="component" value="Unassembled WGS sequence"/>
</dbReference>
<accession>A0A926EJ47</accession>
<feature type="transmembrane region" description="Helical" evidence="1">
    <location>
        <begin position="6"/>
        <end position="25"/>
    </location>
</feature>
<sequence>MYIVLAILVIALVTYLPRVGPLILMKKKIESKFLQSFLYYVPYTVLASITFPAIFHSTGRLLSGIVGAGISIVLAYLGGSLLQVSLVAVISIYIMNLF</sequence>
<dbReference type="AlphaFoldDB" id="A0A926EJ47"/>
<gene>
    <name evidence="2" type="ORF">H8718_08125</name>
</gene>
<evidence type="ECO:0000256" key="1">
    <source>
        <dbReference type="SAM" id="Phobius"/>
    </source>
</evidence>
<dbReference type="EMBL" id="JACRSY010000010">
    <property type="protein sequence ID" value="MBC8579495.1"/>
    <property type="molecule type" value="Genomic_DNA"/>
</dbReference>
<dbReference type="InterPro" id="IPR008407">
    <property type="entry name" value="Brnchd-chn_aa_trnsp_AzlD"/>
</dbReference>
<evidence type="ECO:0000313" key="3">
    <source>
        <dbReference type="Proteomes" id="UP000655830"/>
    </source>
</evidence>
<reference evidence="2" key="1">
    <citation type="submission" date="2020-08" db="EMBL/GenBank/DDBJ databases">
        <title>Genome public.</title>
        <authorList>
            <person name="Liu C."/>
            <person name="Sun Q."/>
        </authorList>
    </citation>
    <scope>NUCLEOTIDE SEQUENCE</scope>
    <source>
        <strain evidence="2">NSJ-12</strain>
    </source>
</reference>
<comment type="caution">
    <text evidence="2">The sequence shown here is derived from an EMBL/GenBank/DDBJ whole genome shotgun (WGS) entry which is preliminary data.</text>
</comment>
<feature type="transmembrane region" description="Helical" evidence="1">
    <location>
        <begin position="37"/>
        <end position="55"/>
    </location>
</feature>
<dbReference type="Pfam" id="PF05437">
    <property type="entry name" value="AzlD"/>
    <property type="match status" value="1"/>
</dbReference>
<keyword evidence="3" id="KW-1185">Reference proteome</keyword>
<organism evidence="2 3">
    <name type="scientific">Zhenhengia yiwuensis</name>
    <dbReference type="NCBI Taxonomy" id="2763666"/>
    <lineage>
        <taxon>Bacteria</taxon>
        <taxon>Bacillati</taxon>
        <taxon>Bacillota</taxon>
        <taxon>Clostridia</taxon>
        <taxon>Lachnospirales</taxon>
        <taxon>Lachnospiraceae</taxon>
        <taxon>Zhenhengia</taxon>
    </lineage>
</organism>
<dbReference type="RefSeq" id="WP_249332521.1">
    <property type="nucleotide sequence ID" value="NZ_JACRSY010000010.1"/>
</dbReference>
<keyword evidence="1" id="KW-0812">Transmembrane</keyword>
<protein>
    <submittedName>
        <fullName evidence="2">AzlD domain-containing protein</fullName>
    </submittedName>
</protein>
<feature type="transmembrane region" description="Helical" evidence="1">
    <location>
        <begin position="61"/>
        <end position="94"/>
    </location>
</feature>
<evidence type="ECO:0000313" key="2">
    <source>
        <dbReference type="EMBL" id="MBC8579495.1"/>
    </source>
</evidence>
<keyword evidence="1" id="KW-0472">Membrane</keyword>